<gene>
    <name evidence="1" type="ORF">YPPY08_2870</name>
</gene>
<accession>A0AB72ZHK0</accession>
<protein>
    <submittedName>
        <fullName evidence="1">Uncharacterized protein</fullName>
    </submittedName>
</protein>
<proteinExistence type="predicted"/>
<organism evidence="1 2">
    <name type="scientific">Yersinia pestis PY-08</name>
    <dbReference type="NCBI Taxonomy" id="992134"/>
    <lineage>
        <taxon>Bacteria</taxon>
        <taxon>Pseudomonadati</taxon>
        <taxon>Pseudomonadota</taxon>
        <taxon>Gammaproteobacteria</taxon>
        <taxon>Enterobacterales</taxon>
        <taxon>Yersiniaceae</taxon>
        <taxon>Yersinia</taxon>
    </lineage>
</organism>
<sequence>MVTLICDDKPYFLSLNYPIFTVPLPITTPPQSMRSPDLAAA</sequence>
<dbReference type="Proteomes" id="UP000003231">
    <property type="component" value="Unassembled WGS sequence"/>
</dbReference>
<name>A0AB72ZHK0_YERPE</name>
<comment type="caution">
    <text evidence="1">The sequence shown here is derived from an EMBL/GenBank/DDBJ whole genome shotgun (WGS) entry which is preliminary data.</text>
</comment>
<dbReference type="EMBL" id="AKRT01000333">
    <property type="protein sequence ID" value="EIR17426.1"/>
    <property type="molecule type" value="Genomic_DNA"/>
</dbReference>
<evidence type="ECO:0000313" key="1">
    <source>
        <dbReference type="EMBL" id="EIR17426.1"/>
    </source>
</evidence>
<dbReference type="AlphaFoldDB" id="A0AB72ZHK0"/>
<evidence type="ECO:0000313" key="2">
    <source>
        <dbReference type="Proteomes" id="UP000003231"/>
    </source>
</evidence>
<reference evidence="1 2" key="1">
    <citation type="submission" date="2012-05" db="EMBL/GenBank/DDBJ databases">
        <title>Genome sequence of Yersinia Pestis PY-08.</title>
        <authorList>
            <person name="Santana-Cruz I."/>
            <person name="Sengamalay N."/>
            <person name="McCracken C."/>
            <person name="Daugherty S.C."/>
            <person name="Maroo A."/>
            <person name="Vara P.G."/>
            <person name="Tallon L.J."/>
            <person name="Sadzewicz L."/>
            <person name="Vinetz J.M."/>
            <person name="Cespedes Zambrano M.J."/>
            <person name="Fraser-Liggett C.M."/>
            <person name="Tettelin H."/>
        </authorList>
    </citation>
    <scope>NUCLEOTIDE SEQUENCE [LARGE SCALE GENOMIC DNA]</scope>
    <source>
        <strain evidence="1 2">PY-08</strain>
    </source>
</reference>